<keyword evidence="6 9" id="KW-1133">Transmembrane helix</keyword>
<dbReference type="InterPro" id="IPR009542">
    <property type="entry name" value="Spc1/SPCS1"/>
</dbReference>
<keyword evidence="11" id="KW-1185">Reference proteome</keyword>
<evidence type="ECO:0000256" key="6">
    <source>
        <dbReference type="ARBA" id="ARBA00022989"/>
    </source>
</evidence>
<comment type="subcellular location">
    <subcellularLocation>
        <location evidence="1">Endoplasmic reticulum membrane</location>
        <topology evidence="1">Multi-pass membrane protein</topology>
    </subcellularLocation>
</comment>
<dbReference type="Proteomes" id="UP000777482">
    <property type="component" value="Unassembled WGS sequence"/>
</dbReference>
<evidence type="ECO:0000256" key="8">
    <source>
        <dbReference type="ARBA" id="ARBA00045204"/>
    </source>
</evidence>
<organism evidence="10 11">
    <name type="scientific">Rhodotorula mucilaginosa</name>
    <name type="common">Yeast</name>
    <name type="synonym">Rhodotorula rubra</name>
    <dbReference type="NCBI Taxonomy" id="5537"/>
    <lineage>
        <taxon>Eukaryota</taxon>
        <taxon>Fungi</taxon>
        <taxon>Dikarya</taxon>
        <taxon>Basidiomycota</taxon>
        <taxon>Pucciniomycotina</taxon>
        <taxon>Microbotryomycetes</taxon>
        <taxon>Sporidiobolales</taxon>
        <taxon>Sporidiobolaceae</taxon>
        <taxon>Rhodotorula</taxon>
    </lineage>
</organism>
<sequence length="108" mass="11715">MALHAQLDALKQSLEGKIDFVGQDLVEQRARHMLWTAAVVSFVVGFAFQSLKLTLGLFGLGVVGCLAVTLPPLPAYTAHPVKWLPTLDQYGEPLSPSLGAAEETRKDR</sequence>
<feature type="transmembrane region" description="Helical" evidence="9">
    <location>
        <begin position="57"/>
        <end position="76"/>
    </location>
</feature>
<dbReference type="OrthoDB" id="263893at2759"/>
<evidence type="ECO:0000256" key="4">
    <source>
        <dbReference type="ARBA" id="ARBA00022692"/>
    </source>
</evidence>
<feature type="transmembrane region" description="Helical" evidence="9">
    <location>
        <begin position="33"/>
        <end position="51"/>
    </location>
</feature>
<keyword evidence="5" id="KW-0256">Endoplasmic reticulum</keyword>
<evidence type="ECO:0000256" key="5">
    <source>
        <dbReference type="ARBA" id="ARBA00022824"/>
    </source>
</evidence>
<keyword evidence="7 9" id="KW-0472">Membrane</keyword>
<dbReference type="GO" id="GO:0006465">
    <property type="term" value="P:signal peptide processing"/>
    <property type="evidence" value="ECO:0007669"/>
    <property type="project" value="InterPro"/>
</dbReference>
<evidence type="ECO:0000256" key="2">
    <source>
        <dbReference type="ARBA" id="ARBA00005245"/>
    </source>
</evidence>
<evidence type="ECO:0000256" key="9">
    <source>
        <dbReference type="SAM" id="Phobius"/>
    </source>
</evidence>
<evidence type="ECO:0000313" key="11">
    <source>
        <dbReference type="Proteomes" id="UP000777482"/>
    </source>
</evidence>
<comment type="similarity">
    <text evidence="2">Belongs to the SPCS1 family.</text>
</comment>
<proteinExistence type="inferred from homology"/>
<evidence type="ECO:0000256" key="7">
    <source>
        <dbReference type="ARBA" id="ARBA00023136"/>
    </source>
</evidence>
<dbReference type="EMBL" id="PUHQ01000015">
    <property type="protein sequence ID" value="KAG0664198.1"/>
    <property type="molecule type" value="Genomic_DNA"/>
</dbReference>
<evidence type="ECO:0000256" key="3">
    <source>
        <dbReference type="ARBA" id="ARBA00017059"/>
    </source>
</evidence>
<accession>A0A9P6W467</accession>
<dbReference type="AlphaFoldDB" id="A0A9P6W467"/>
<dbReference type="Pfam" id="PF06645">
    <property type="entry name" value="SPC12"/>
    <property type="match status" value="1"/>
</dbReference>
<reference evidence="10 11" key="1">
    <citation type="submission" date="2020-11" db="EMBL/GenBank/DDBJ databases">
        <title>Kefir isolates.</title>
        <authorList>
            <person name="Marcisauskas S."/>
            <person name="Kim Y."/>
            <person name="Blasche S."/>
        </authorList>
    </citation>
    <scope>NUCLEOTIDE SEQUENCE [LARGE SCALE GENOMIC DNA]</scope>
    <source>
        <strain evidence="10 11">KR</strain>
    </source>
</reference>
<dbReference type="PANTHER" id="PTHR13202">
    <property type="entry name" value="MICROSOMAL SIGNAL PEPTIDASE 12 KDA SUBUNIT"/>
    <property type="match status" value="1"/>
</dbReference>
<protein>
    <recommendedName>
        <fullName evidence="3">Signal peptidase complex subunit 1</fullName>
    </recommendedName>
</protein>
<dbReference type="PANTHER" id="PTHR13202:SF0">
    <property type="entry name" value="SIGNAL PEPTIDASE COMPLEX SUBUNIT 1"/>
    <property type="match status" value="1"/>
</dbReference>
<dbReference type="GO" id="GO:0005787">
    <property type="term" value="C:signal peptidase complex"/>
    <property type="evidence" value="ECO:0007669"/>
    <property type="project" value="InterPro"/>
</dbReference>
<gene>
    <name evidence="10" type="ORF">C6P46_001662</name>
</gene>
<keyword evidence="4 9" id="KW-0812">Transmembrane</keyword>
<evidence type="ECO:0000313" key="10">
    <source>
        <dbReference type="EMBL" id="KAG0664198.1"/>
    </source>
</evidence>
<dbReference type="GO" id="GO:0045047">
    <property type="term" value="P:protein targeting to ER"/>
    <property type="evidence" value="ECO:0007669"/>
    <property type="project" value="TreeGrafter"/>
</dbReference>
<evidence type="ECO:0000256" key="1">
    <source>
        <dbReference type="ARBA" id="ARBA00004477"/>
    </source>
</evidence>
<comment type="function">
    <text evidence="8">Component of the signal peptidase complex (SPC) which catalyzes the cleavage of N-terminal signal sequences from nascent proteins as they are translocated into the lumen of the endoplasmic reticulum. Dispensable for SPC enzymatic activity.</text>
</comment>
<name>A0A9P6W467_RHOMI</name>
<comment type="caution">
    <text evidence="10">The sequence shown here is derived from an EMBL/GenBank/DDBJ whole genome shotgun (WGS) entry which is preliminary data.</text>
</comment>